<dbReference type="EMBL" id="CP021983">
    <property type="protein sequence ID" value="ASC73571.1"/>
    <property type="molecule type" value="Genomic_DNA"/>
</dbReference>
<dbReference type="InterPro" id="IPR000412">
    <property type="entry name" value="ABC_2_transport"/>
</dbReference>
<dbReference type="Pfam" id="PF12698">
    <property type="entry name" value="ABC2_membrane_3"/>
    <property type="match status" value="1"/>
</dbReference>
<accession>A0A1Z3HTB0</accession>
<dbReference type="InterPro" id="IPR013525">
    <property type="entry name" value="ABC2_TM"/>
</dbReference>
<dbReference type="Gene3D" id="3.40.1710.10">
    <property type="entry name" value="abc type-2 transporter like domain"/>
    <property type="match status" value="1"/>
</dbReference>
<feature type="transmembrane region" description="Helical" evidence="8">
    <location>
        <begin position="259"/>
        <end position="283"/>
    </location>
</feature>
<keyword evidence="11" id="KW-1185">Reference proteome</keyword>
<evidence type="ECO:0000256" key="6">
    <source>
        <dbReference type="ARBA" id="ARBA00022989"/>
    </source>
</evidence>
<evidence type="ECO:0000256" key="7">
    <source>
        <dbReference type="ARBA" id="ARBA00023136"/>
    </source>
</evidence>
<keyword evidence="5 8" id="KW-0812">Transmembrane</keyword>
<keyword evidence="7 8" id="KW-0472">Membrane</keyword>
<dbReference type="PANTHER" id="PTHR30294">
    <property type="entry name" value="MEMBRANE COMPONENT OF ABC TRANSPORTER YHHJ-RELATED"/>
    <property type="match status" value="1"/>
</dbReference>
<gene>
    <name evidence="10" type="ORF">XM38_045400</name>
</gene>
<feature type="domain" description="ABC transmembrane type-2" evidence="9">
    <location>
        <begin position="136"/>
        <end position="372"/>
    </location>
</feature>
<dbReference type="PROSITE" id="PS51012">
    <property type="entry name" value="ABC_TM2"/>
    <property type="match status" value="1"/>
</dbReference>
<name>A0A1Z3HTB0_9CYAN</name>
<comment type="similarity">
    <text evidence="2 8">Belongs to the ABC-2 integral membrane protein family.</text>
</comment>
<keyword evidence="3 8" id="KW-0813">Transport</keyword>
<reference evidence="10 11" key="1">
    <citation type="journal article" date="2016" name="Biochim. Biophys. Acta">
        <title>Characterization of red-shifted phycobilisomes isolated from the chlorophyll f-containing cyanobacterium Halomicronema hongdechloris.</title>
        <authorList>
            <person name="Li Y."/>
            <person name="Lin Y."/>
            <person name="Garvey C.J."/>
            <person name="Birch D."/>
            <person name="Corkery R.W."/>
            <person name="Loughlin P.C."/>
            <person name="Scheer H."/>
            <person name="Willows R.D."/>
            <person name="Chen M."/>
        </authorList>
    </citation>
    <scope>NUCLEOTIDE SEQUENCE [LARGE SCALE GENOMIC DNA]</scope>
    <source>
        <strain evidence="10 11">C2206</strain>
    </source>
</reference>
<comment type="subcellular location">
    <subcellularLocation>
        <location evidence="1 8">Cell membrane</location>
        <topology evidence="1 8">Multi-pass membrane protein</topology>
    </subcellularLocation>
</comment>
<dbReference type="RefSeq" id="WP_088431034.1">
    <property type="nucleotide sequence ID" value="NZ_CP021983.2"/>
</dbReference>
<dbReference type="InterPro" id="IPR047817">
    <property type="entry name" value="ABC2_TM_bact-type"/>
</dbReference>
<feature type="transmembrane region" description="Helical" evidence="8">
    <location>
        <begin position="179"/>
        <end position="203"/>
    </location>
</feature>
<sequence>MTVLRSLLTARLWSLILKEVRQILRNRQIIFLLLFPPTIQLLIFGLALDPEVTGLSLGVVDYNNSAASRELVSTLVANDVFIVESYQLQQADLAQQVRTGRVTAGLVIPPDFDQALAAGKAVEVQGLIDGVDANTAGIARGYLQQLITHYGQMLQSPQPQEPVQTAVRFLYNPGLLSSWFFVPGVMGVVVTLTGTLVSSSTVIREKDVGTLEQLLMTPAAGWEILAAKIAPLFVLLMGDVLLASALARGVFNLPFRGHFGLFLLLSAIYVFVAIGIGILLATLARNQQQVILTSFFFNVPLIQLSGAIAPIESMPPFFRVLSGLNPLRHYVTIARSLILKGVGLEVLLPEIMALLLFAVLLLGVSIHRFRSQLT</sequence>
<keyword evidence="6 8" id="KW-1133">Transmembrane helix</keyword>
<dbReference type="InterPro" id="IPR051449">
    <property type="entry name" value="ABC-2_transporter_component"/>
</dbReference>
<feature type="transmembrane region" description="Helical" evidence="8">
    <location>
        <begin position="290"/>
        <end position="311"/>
    </location>
</feature>
<evidence type="ECO:0000256" key="8">
    <source>
        <dbReference type="RuleBase" id="RU361157"/>
    </source>
</evidence>
<evidence type="ECO:0000313" key="11">
    <source>
        <dbReference type="Proteomes" id="UP000191901"/>
    </source>
</evidence>
<protein>
    <recommendedName>
        <fullName evidence="8">Transport permease protein</fullName>
    </recommendedName>
</protein>
<feature type="transmembrane region" description="Helical" evidence="8">
    <location>
        <begin position="29"/>
        <end position="48"/>
    </location>
</feature>
<dbReference type="GO" id="GO:0043190">
    <property type="term" value="C:ATP-binding cassette (ABC) transporter complex"/>
    <property type="evidence" value="ECO:0007669"/>
    <property type="project" value="InterPro"/>
</dbReference>
<keyword evidence="4 8" id="KW-1003">Cell membrane</keyword>
<dbReference type="KEGG" id="hhg:XM38_045400"/>
<feature type="transmembrane region" description="Helical" evidence="8">
    <location>
        <begin position="346"/>
        <end position="366"/>
    </location>
</feature>
<dbReference type="AlphaFoldDB" id="A0A1Z3HTB0"/>
<evidence type="ECO:0000256" key="4">
    <source>
        <dbReference type="ARBA" id="ARBA00022475"/>
    </source>
</evidence>
<evidence type="ECO:0000256" key="5">
    <source>
        <dbReference type="ARBA" id="ARBA00022692"/>
    </source>
</evidence>
<dbReference type="GO" id="GO:0140359">
    <property type="term" value="F:ABC-type transporter activity"/>
    <property type="evidence" value="ECO:0007669"/>
    <property type="project" value="InterPro"/>
</dbReference>
<dbReference type="PANTHER" id="PTHR30294:SF29">
    <property type="entry name" value="MULTIDRUG ABC TRANSPORTER PERMEASE YBHS-RELATED"/>
    <property type="match status" value="1"/>
</dbReference>
<organism evidence="10 11">
    <name type="scientific">Halomicronema hongdechloris C2206</name>
    <dbReference type="NCBI Taxonomy" id="1641165"/>
    <lineage>
        <taxon>Bacteria</taxon>
        <taxon>Bacillati</taxon>
        <taxon>Cyanobacteriota</taxon>
        <taxon>Cyanophyceae</taxon>
        <taxon>Nodosilineales</taxon>
        <taxon>Nodosilineaceae</taxon>
        <taxon>Halomicronema</taxon>
    </lineage>
</organism>
<evidence type="ECO:0000256" key="2">
    <source>
        <dbReference type="ARBA" id="ARBA00007783"/>
    </source>
</evidence>
<evidence type="ECO:0000259" key="9">
    <source>
        <dbReference type="PROSITE" id="PS51012"/>
    </source>
</evidence>
<evidence type="ECO:0000256" key="3">
    <source>
        <dbReference type="ARBA" id="ARBA00022448"/>
    </source>
</evidence>
<dbReference type="PRINTS" id="PR00164">
    <property type="entry name" value="ABC2TRNSPORT"/>
</dbReference>
<evidence type="ECO:0000313" key="10">
    <source>
        <dbReference type="EMBL" id="ASC73571.1"/>
    </source>
</evidence>
<proteinExistence type="inferred from homology"/>
<evidence type="ECO:0000256" key="1">
    <source>
        <dbReference type="ARBA" id="ARBA00004651"/>
    </source>
</evidence>
<dbReference type="Proteomes" id="UP000191901">
    <property type="component" value="Chromosome"/>
</dbReference>
<feature type="transmembrane region" description="Helical" evidence="8">
    <location>
        <begin position="224"/>
        <end position="247"/>
    </location>
</feature>
<dbReference type="OrthoDB" id="9776218at2"/>